<accession>A0A0M7BBN1</accession>
<evidence type="ECO:0000313" key="3">
    <source>
        <dbReference type="Proteomes" id="UP000049455"/>
    </source>
</evidence>
<feature type="transmembrane region" description="Helical" evidence="1">
    <location>
        <begin position="77"/>
        <end position="95"/>
    </location>
</feature>
<feature type="transmembrane region" description="Helical" evidence="1">
    <location>
        <begin position="134"/>
        <end position="151"/>
    </location>
</feature>
<dbReference type="STRING" id="313367.JSE7799_01947"/>
<organism evidence="2 3">
    <name type="scientific">Jannaschia seosinensis</name>
    <dbReference type="NCBI Taxonomy" id="313367"/>
    <lineage>
        <taxon>Bacteria</taxon>
        <taxon>Pseudomonadati</taxon>
        <taxon>Pseudomonadota</taxon>
        <taxon>Alphaproteobacteria</taxon>
        <taxon>Rhodobacterales</taxon>
        <taxon>Roseobacteraceae</taxon>
        <taxon>Jannaschia</taxon>
    </lineage>
</organism>
<keyword evidence="1" id="KW-1133">Transmembrane helix</keyword>
<keyword evidence="3" id="KW-1185">Reference proteome</keyword>
<proteinExistence type="predicted"/>
<dbReference type="Pfam" id="PF11911">
    <property type="entry name" value="DUF3429"/>
    <property type="match status" value="1"/>
</dbReference>
<evidence type="ECO:0000313" key="2">
    <source>
        <dbReference type="EMBL" id="CUH39224.1"/>
    </source>
</evidence>
<feature type="transmembrane region" description="Helical" evidence="1">
    <location>
        <begin position="49"/>
        <end position="70"/>
    </location>
</feature>
<dbReference type="PANTHER" id="PTHR15887:SF1">
    <property type="entry name" value="TRANSMEMBRANE PROTEIN 69"/>
    <property type="match status" value="1"/>
</dbReference>
<feature type="transmembrane region" description="Helical" evidence="1">
    <location>
        <begin position="101"/>
        <end position="122"/>
    </location>
</feature>
<dbReference type="AlphaFoldDB" id="A0A0M7BBN1"/>
<evidence type="ECO:0000256" key="1">
    <source>
        <dbReference type="SAM" id="Phobius"/>
    </source>
</evidence>
<reference evidence="2 3" key="1">
    <citation type="submission" date="2015-09" db="EMBL/GenBank/DDBJ databases">
        <authorList>
            <person name="Jackson K.R."/>
            <person name="Lunt B.L."/>
            <person name="Fisher J.N.B."/>
            <person name="Gardner A.V."/>
            <person name="Bailey M.E."/>
            <person name="Deus L.M."/>
            <person name="Earl A.S."/>
            <person name="Gibby P.D."/>
            <person name="Hartmann K.A."/>
            <person name="Liu J.E."/>
            <person name="Manci A.M."/>
            <person name="Nielsen D.A."/>
            <person name="Solomon M.B."/>
            <person name="Breakwell D.P."/>
            <person name="Burnett S.H."/>
            <person name="Grose J.H."/>
        </authorList>
    </citation>
    <scope>NUCLEOTIDE SEQUENCE [LARGE SCALE GENOMIC DNA]</scope>
    <source>
        <strain evidence="2 3">CECT 7799</strain>
    </source>
</reference>
<keyword evidence="1" id="KW-0812">Transmembrane</keyword>
<dbReference type="RefSeq" id="WP_055663469.1">
    <property type="nucleotide sequence ID" value="NZ_CYPR01000121.1"/>
</dbReference>
<name>A0A0M7BBN1_9RHOB</name>
<keyword evidence="1" id="KW-0472">Membrane</keyword>
<dbReference type="PANTHER" id="PTHR15887">
    <property type="entry name" value="TRANSMEMBRANE PROTEIN 69"/>
    <property type="match status" value="1"/>
</dbReference>
<dbReference type="Proteomes" id="UP000049455">
    <property type="component" value="Unassembled WGS sequence"/>
</dbReference>
<gene>
    <name evidence="2" type="ORF">JSE7799_01947</name>
</gene>
<dbReference type="InterPro" id="IPR021836">
    <property type="entry name" value="DUF3429"/>
</dbReference>
<dbReference type="EMBL" id="CYPR01000121">
    <property type="protein sequence ID" value="CUH39224.1"/>
    <property type="molecule type" value="Genomic_DNA"/>
</dbReference>
<protein>
    <recommendedName>
        <fullName evidence="4">DUF3429 domain-containing protein</fullName>
    </recommendedName>
</protein>
<dbReference type="OrthoDB" id="5297436at2"/>
<evidence type="ECO:0008006" key="4">
    <source>
        <dbReference type="Google" id="ProtNLM"/>
    </source>
</evidence>
<sequence length="152" mass="16240">MFDARIPRSALLLGLAGLLPFFWGVVTMYSDAAAQLTLATIGPRFIGPYVGLFYGAVILSFMSGVLWGFATRTEGQVAATGYALSVLPALWAFFVTGGGPVSAAIGLMAGFAGVLLLDFMFWRQELAPRWWMKLRLILTAGVLVCLAPVAFG</sequence>